<comment type="similarity">
    <text evidence="2">Belongs to the 'GDXG' lipolytic enzyme family.</text>
</comment>
<evidence type="ECO:0000256" key="1">
    <source>
        <dbReference type="ARBA" id="ARBA00005964"/>
    </source>
</evidence>
<dbReference type="InterPro" id="IPR002018">
    <property type="entry name" value="CarbesteraseB"/>
</dbReference>
<reference evidence="6 7" key="1">
    <citation type="submission" date="2019-07" db="EMBL/GenBank/DDBJ databases">
        <title>Deinococcus detaillus sp. nov., isolated from humus soil in Antarctica.</title>
        <authorList>
            <person name="Zhang K."/>
        </authorList>
    </citation>
    <scope>NUCLEOTIDE SEQUENCE [LARGE SCALE GENOMIC DNA]</scope>
    <source>
        <strain evidence="6 7">H1</strain>
    </source>
</reference>
<dbReference type="Pfam" id="PF00135">
    <property type="entry name" value="COesterase"/>
    <property type="match status" value="1"/>
</dbReference>
<dbReference type="InterPro" id="IPR019819">
    <property type="entry name" value="Carboxylesterase_B_CS"/>
</dbReference>
<dbReference type="PROSITE" id="PS01173">
    <property type="entry name" value="LIPASE_GDXG_HIS"/>
    <property type="match status" value="1"/>
</dbReference>
<dbReference type="PANTHER" id="PTHR43918">
    <property type="entry name" value="ACETYLCHOLINESTERASE"/>
    <property type="match status" value="1"/>
</dbReference>
<protein>
    <recommendedName>
        <fullName evidence="4">Carboxylic ester hydrolase</fullName>
        <ecNumber evidence="4">3.1.1.-</ecNumber>
    </recommendedName>
</protein>
<keyword evidence="7" id="KW-1185">Reference proteome</keyword>
<dbReference type="OrthoDB" id="9775851at2"/>
<gene>
    <name evidence="6" type="ORF">FNU79_06340</name>
</gene>
<dbReference type="PROSITE" id="PS00941">
    <property type="entry name" value="CARBOXYLESTERASE_B_2"/>
    <property type="match status" value="1"/>
</dbReference>
<proteinExistence type="inferred from homology"/>
<dbReference type="GO" id="GO:0052689">
    <property type="term" value="F:carboxylic ester hydrolase activity"/>
    <property type="evidence" value="ECO:0007669"/>
    <property type="project" value="TreeGrafter"/>
</dbReference>
<comment type="caution">
    <text evidence="6">The sequence shown here is derived from an EMBL/GenBank/DDBJ whole genome shotgun (WGS) entry which is preliminary data.</text>
</comment>
<dbReference type="EMBL" id="VKDB01000004">
    <property type="protein sequence ID" value="TSA86804.1"/>
    <property type="molecule type" value="Genomic_DNA"/>
</dbReference>
<dbReference type="InterPro" id="IPR029058">
    <property type="entry name" value="AB_hydrolase_fold"/>
</dbReference>
<keyword evidence="3 4" id="KW-0378">Hydrolase</keyword>
<evidence type="ECO:0000256" key="4">
    <source>
        <dbReference type="RuleBase" id="RU361235"/>
    </source>
</evidence>
<dbReference type="PANTHER" id="PTHR43918:SF4">
    <property type="entry name" value="CARBOXYLIC ESTER HYDROLASE"/>
    <property type="match status" value="1"/>
</dbReference>
<dbReference type="InterPro" id="IPR002168">
    <property type="entry name" value="Lipase_GDXG_HIS_AS"/>
</dbReference>
<dbReference type="Gene3D" id="3.40.50.1820">
    <property type="entry name" value="alpha/beta hydrolase"/>
    <property type="match status" value="1"/>
</dbReference>
<evidence type="ECO:0000313" key="7">
    <source>
        <dbReference type="Proteomes" id="UP000316092"/>
    </source>
</evidence>
<dbReference type="InterPro" id="IPR019826">
    <property type="entry name" value="Carboxylesterase_B_AS"/>
</dbReference>
<accession>A0A553V342</accession>
<evidence type="ECO:0000256" key="3">
    <source>
        <dbReference type="ARBA" id="ARBA00022801"/>
    </source>
</evidence>
<evidence type="ECO:0000256" key="2">
    <source>
        <dbReference type="ARBA" id="ARBA00010515"/>
    </source>
</evidence>
<dbReference type="PROSITE" id="PS00122">
    <property type="entry name" value="CARBOXYLESTERASE_B_1"/>
    <property type="match status" value="1"/>
</dbReference>
<dbReference type="InterPro" id="IPR050654">
    <property type="entry name" value="AChE-related_enzymes"/>
</dbReference>
<dbReference type="Proteomes" id="UP000316092">
    <property type="component" value="Unassembled WGS sequence"/>
</dbReference>
<evidence type="ECO:0000313" key="6">
    <source>
        <dbReference type="EMBL" id="TSA86804.1"/>
    </source>
</evidence>
<feature type="domain" description="Carboxylesterase type B" evidence="5">
    <location>
        <begin position="60"/>
        <end position="562"/>
    </location>
</feature>
<comment type="similarity">
    <text evidence="1 4">Belongs to the type-B carboxylesterase/lipase family.</text>
</comment>
<sequence>MSREHQRHPNVFSKPNPVLEWRKYSTGGHNMKWKTAIFLSVSWLSTALAQTSTPVTADKVTVQTTQGAVIGTQGTVNTFLGLPYAAPPLGDLRWKPPQPPTSWIAPRSATTFSSQCPQAVIGLFALPGETPGEVRGNEDCLYLNVYAPKTATPQSHLPVMFWIHGGAFTAGSASTYDGSILAEKNDMVVVTVNYRLGALGFLSLPALSAESGGESGNYGLMDQQAALKWVRQNIAAFGGDPQRVTVAGESAGAMSICAQLTSPQAAGLFEGAILQSGLCTSPGNAVTLADAAQRNVRYASNLGCRADDLVCLRNVDPAKLALTKVPGLRPASNLVWSPVYASGLLPLTLQDAFAQGKFSRIPVMSGTNHDEGRLFVSVASPEGKPISPVLYWGAAGLTAGAGNAVNVLSKYPYRRYGTPALAFATLFTDAVFSCPALRVDDALSQYVPVYAFEFADPQAATTIKSPADLPGMGSAHSSSLVYAFQTSVPGLADSAQLSPAQRSLSDLFSSAWATFVKTGNPNPVGKTDWRAYSSERQNVQVFTPSSVQESTAFAAEHQCPFWLGLNLK</sequence>
<evidence type="ECO:0000259" key="5">
    <source>
        <dbReference type="Pfam" id="PF00135"/>
    </source>
</evidence>
<dbReference type="SUPFAM" id="SSF53474">
    <property type="entry name" value="alpha/beta-Hydrolases"/>
    <property type="match status" value="1"/>
</dbReference>
<organism evidence="6 7">
    <name type="scientific">Deinococcus detaillensis</name>
    <dbReference type="NCBI Taxonomy" id="2592048"/>
    <lineage>
        <taxon>Bacteria</taxon>
        <taxon>Thermotogati</taxon>
        <taxon>Deinococcota</taxon>
        <taxon>Deinococci</taxon>
        <taxon>Deinococcales</taxon>
        <taxon>Deinococcaceae</taxon>
        <taxon>Deinococcus</taxon>
    </lineage>
</organism>
<dbReference type="EC" id="3.1.1.-" evidence="4"/>
<name>A0A553V342_9DEIO</name>
<dbReference type="AlphaFoldDB" id="A0A553V342"/>